<feature type="region of interest" description="Disordered" evidence="1">
    <location>
        <begin position="1"/>
        <end position="36"/>
    </location>
</feature>
<evidence type="ECO:0000256" key="1">
    <source>
        <dbReference type="SAM" id="MobiDB-lite"/>
    </source>
</evidence>
<organism evidence="2">
    <name type="scientific">Rhizophora mucronata</name>
    <name type="common">Asiatic mangrove</name>
    <dbReference type="NCBI Taxonomy" id="61149"/>
    <lineage>
        <taxon>Eukaryota</taxon>
        <taxon>Viridiplantae</taxon>
        <taxon>Streptophyta</taxon>
        <taxon>Embryophyta</taxon>
        <taxon>Tracheophyta</taxon>
        <taxon>Spermatophyta</taxon>
        <taxon>Magnoliopsida</taxon>
        <taxon>eudicotyledons</taxon>
        <taxon>Gunneridae</taxon>
        <taxon>Pentapetalae</taxon>
        <taxon>rosids</taxon>
        <taxon>fabids</taxon>
        <taxon>Malpighiales</taxon>
        <taxon>Rhizophoraceae</taxon>
        <taxon>Rhizophora</taxon>
    </lineage>
</organism>
<evidence type="ECO:0000313" key="2">
    <source>
        <dbReference type="EMBL" id="MBX65154.1"/>
    </source>
</evidence>
<dbReference type="EMBL" id="GGEC01084670">
    <property type="protein sequence ID" value="MBX65154.1"/>
    <property type="molecule type" value="Transcribed_RNA"/>
</dbReference>
<sequence>MTWTKQTSPETQHSTKQNASVNSTATMCNNEPKTAS</sequence>
<dbReference type="AlphaFoldDB" id="A0A2P2QE25"/>
<protein>
    <submittedName>
        <fullName evidence="2">Uncharacterized protein</fullName>
    </submittedName>
</protein>
<name>A0A2P2QE25_RHIMU</name>
<reference evidence="2" key="1">
    <citation type="submission" date="2018-02" db="EMBL/GenBank/DDBJ databases">
        <title>Rhizophora mucronata_Transcriptome.</title>
        <authorList>
            <person name="Meera S.P."/>
            <person name="Sreeshan A."/>
            <person name="Augustine A."/>
        </authorList>
    </citation>
    <scope>NUCLEOTIDE SEQUENCE</scope>
    <source>
        <tissue evidence="2">Leaf</tissue>
    </source>
</reference>
<proteinExistence type="predicted"/>
<accession>A0A2P2QE25</accession>